<name>A0A9N9KJ02_9GLOM</name>
<dbReference type="GO" id="GO:0005829">
    <property type="term" value="C:cytosol"/>
    <property type="evidence" value="ECO:0007669"/>
    <property type="project" value="TreeGrafter"/>
</dbReference>
<dbReference type="GO" id="GO:0005634">
    <property type="term" value="C:nucleus"/>
    <property type="evidence" value="ECO:0007669"/>
    <property type="project" value="TreeGrafter"/>
</dbReference>
<protein>
    <submittedName>
        <fullName evidence="1">3790_t:CDS:1</fullName>
    </submittedName>
</protein>
<dbReference type="EMBL" id="CAJVQA010075889">
    <property type="protein sequence ID" value="CAG8835389.1"/>
    <property type="molecule type" value="Genomic_DNA"/>
</dbReference>
<organism evidence="1 2">
    <name type="scientific">Cetraspora pellucida</name>
    <dbReference type="NCBI Taxonomy" id="1433469"/>
    <lineage>
        <taxon>Eukaryota</taxon>
        <taxon>Fungi</taxon>
        <taxon>Fungi incertae sedis</taxon>
        <taxon>Mucoromycota</taxon>
        <taxon>Glomeromycotina</taxon>
        <taxon>Glomeromycetes</taxon>
        <taxon>Diversisporales</taxon>
        <taxon>Gigasporaceae</taxon>
        <taxon>Cetraspora</taxon>
    </lineage>
</organism>
<evidence type="ECO:0000313" key="2">
    <source>
        <dbReference type="Proteomes" id="UP000789759"/>
    </source>
</evidence>
<dbReference type="InterPro" id="IPR040385">
    <property type="entry name" value="RABL6"/>
</dbReference>
<keyword evidence="2" id="KW-1185">Reference proteome</keyword>
<reference evidence="1" key="1">
    <citation type="submission" date="2021-06" db="EMBL/GenBank/DDBJ databases">
        <authorList>
            <person name="Kallberg Y."/>
            <person name="Tangrot J."/>
            <person name="Rosling A."/>
        </authorList>
    </citation>
    <scope>NUCLEOTIDE SEQUENCE</scope>
    <source>
        <strain evidence="1">FL966</strain>
    </source>
</reference>
<accession>A0A9N9KJ02</accession>
<dbReference type="Proteomes" id="UP000789759">
    <property type="component" value="Unassembled WGS sequence"/>
</dbReference>
<comment type="caution">
    <text evidence="1">The sequence shown here is derived from an EMBL/GenBank/DDBJ whole genome shotgun (WGS) entry which is preliminary data.</text>
</comment>
<dbReference type="PANTHER" id="PTHR14932">
    <property type="entry name" value="RAS GTPASE-RELATED"/>
    <property type="match status" value="1"/>
</dbReference>
<feature type="non-terminal residue" evidence="1">
    <location>
        <position position="96"/>
    </location>
</feature>
<sequence>NRLQGESFRQVYITTSQIEVANIQWNYNQINDVIKVEIWDVYFNILIFLVAPTKLPPPRSALLPPDQLTLDAATTDAISEVNRERISEYPSSNMVR</sequence>
<feature type="non-terminal residue" evidence="1">
    <location>
        <position position="1"/>
    </location>
</feature>
<dbReference type="AlphaFoldDB" id="A0A9N9KJ02"/>
<proteinExistence type="predicted"/>
<gene>
    <name evidence="1" type="ORF">CPELLU_LOCUS21234</name>
</gene>
<dbReference type="GO" id="GO:0005525">
    <property type="term" value="F:GTP binding"/>
    <property type="evidence" value="ECO:0007669"/>
    <property type="project" value="InterPro"/>
</dbReference>
<dbReference type="PANTHER" id="PTHR14932:SF1">
    <property type="entry name" value="RAB-LIKE PROTEIN 6"/>
    <property type="match status" value="1"/>
</dbReference>
<evidence type="ECO:0000313" key="1">
    <source>
        <dbReference type="EMBL" id="CAG8835389.1"/>
    </source>
</evidence>
<dbReference type="OrthoDB" id="207081at2759"/>